<dbReference type="EMBL" id="JABFUD020000001">
    <property type="protein sequence ID" value="KAI5085078.1"/>
    <property type="molecule type" value="Genomic_DNA"/>
</dbReference>
<feature type="region of interest" description="Disordered" evidence="5">
    <location>
        <begin position="1"/>
        <end position="32"/>
    </location>
</feature>
<evidence type="ECO:0000256" key="2">
    <source>
        <dbReference type="ARBA" id="ARBA00022694"/>
    </source>
</evidence>
<dbReference type="Gene3D" id="3.30.70.580">
    <property type="entry name" value="Pseudouridine synthase I, catalytic domain, N-terminal subdomain"/>
    <property type="match status" value="1"/>
</dbReference>
<protein>
    <recommendedName>
        <fullName evidence="4">tRNA pseudouridine synthase</fullName>
        <ecNumber evidence="4">5.4.99.12</ecNumber>
    </recommendedName>
</protein>
<dbReference type="Proteomes" id="UP000886520">
    <property type="component" value="Chromosome 1"/>
</dbReference>
<dbReference type="GO" id="GO:0003723">
    <property type="term" value="F:RNA binding"/>
    <property type="evidence" value="ECO:0007669"/>
    <property type="project" value="InterPro"/>
</dbReference>
<dbReference type="GO" id="GO:0031119">
    <property type="term" value="P:tRNA pseudouridine synthesis"/>
    <property type="evidence" value="ECO:0007669"/>
    <property type="project" value="TreeGrafter"/>
</dbReference>
<dbReference type="InterPro" id="IPR020095">
    <property type="entry name" value="PsdUridine_synth_TruA_C"/>
</dbReference>
<evidence type="ECO:0000256" key="3">
    <source>
        <dbReference type="ARBA" id="ARBA00023235"/>
    </source>
</evidence>
<feature type="domain" description="Pseudouridine synthase I TruA alpha/beta" evidence="6">
    <location>
        <begin position="41"/>
        <end position="153"/>
    </location>
</feature>
<dbReference type="InterPro" id="IPR001406">
    <property type="entry name" value="PsdUridine_synth_TruA"/>
</dbReference>
<evidence type="ECO:0000256" key="1">
    <source>
        <dbReference type="ARBA" id="ARBA00009375"/>
    </source>
</evidence>
<accession>A0A9D4VF18</accession>
<comment type="catalytic activity">
    <reaction evidence="4">
        <text>uridine(38/39/40) in tRNA = pseudouridine(38/39/40) in tRNA</text>
        <dbReference type="Rhea" id="RHEA:22376"/>
        <dbReference type="Rhea" id="RHEA-COMP:10085"/>
        <dbReference type="Rhea" id="RHEA-COMP:10087"/>
        <dbReference type="ChEBI" id="CHEBI:65314"/>
        <dbReference type="ChEBI" id="CHEBI:65315"/>
        <dbReference type="EC" id="5.4.99.12"/>
    </reaction>
</comment>
<evidence type="ECO:0000256" key="4">
    <source>
        <dbReference type="RuleBase" id="RU003792"/>
    </source>
</evidence>
<dbReference type="Pfam" id="PF01416">
    <property type="entry name" value="PseudoU_synth_1"/>
    <property type="match status" value="2"/>
</dbReference>
<keyword evidence="2 4" id="KW-0819">tRNA processing</keyword>
<reference evidence="7" key="1">
    <citation type="submission" date="2021-01" db="EMBL/GenBank/DDBJ databases">
        <title>Adiantum capillus-veneris genome.</title>
        <authorList>
            <person name="Fang Y."/>
            <person name="Liao Q."/>
        </authorList>
    </citation>
    <scope>NUCLEOTIDE SEQUENCE</scope>
    <source>
        <strain evidence="7">H3</strain>
        <tissue evidence="7">Leaf</tissue>
    </source>
</reference>
<dbReference type="AlphaFoldDB" id="A0A9D4VF18"/>
<dbReference type="PANTHER" id="PTHR11142">
    <property type="entry name" value="PSEUDOURIDYLATE SYNTHASE"/>
    <property type="match status" value="1"/>
</dbReference>
<evidence type="ECO:0000313" key="8">
    <source>
        <dbReference type="Proteomes" id="UP000886520"/>
    </source>
</evidence>
<keyword evidence="3 4" id="KW-0413">Isomerase</keyword>
<dbReference type="CDD" id="cd02570">
    <property type="entry name" value="PseudoU_synth_EcTruA"/>
    <property type="match status" value="1"/>
</dbReference>
<dbReference type="FunFam" id="3.30.70.580:FF:000008">
    <property type="entry name" value="tRNA pseudouridine synthase A"/>
    <property type="match status" value="1"/>
</dbReference>
<dbReference type="InterPro" id="IPR020094">
    <property type="entry name" value="TruA/RsuA/RluB/E/F_N"/>
</dbReference>
<dbReference type="OrthoDB" id="271910at2759"/>
<dbReference type="InterPro" id="IPR020097">
    <property type="entry name" value="PsdUridine_synth_TruA_a/b_dom"/>
</dbReference>
<proteinExistence type="inferred from homology"/>
<dbReference type="SUPFAM" id="SSF55120">
    <property type="entry name" value="Pseudouridine synthase"/>
    <property type="match status" value="1"/>
</dbReference>
<gene>
    <name evidence="7" type="ORF">GOP47_0001247</name>
</gene>
<dbReference type="PANTHER" id="PTHR11142:SF0">
    <property type="entry name" value="TRNA PSEUDOURIDINE SYNTHASE-LIKE 1"/>
    <property type="match status" value="1"/>
</dbReference>
<comment type="similarity">
    <text evidence="1 4">Belongs to the tRNA pseudouridine synthase TruA family.</text>
</comment>
<dbReference type="EC" id="5.4.99.12" evidence="4"/>
<dbReference type="Gene3D" id="3.30.70.660">
    <property type="entry name" value="Pseudouridine synthase I, catalytic domain, C-terminal subdomain"/>
    <property type="match status" value="1"/>
</dbReference>
<evidence type="ECO:0000313" key="7">
    <source>
        <dbReference type="EMBL" id="KAI5085078.1"/>
    </source>
</evidence>
<name>A0A9D4VF18_ADICA</name>
<evidence type="ECO:0000259" key="6">
    <source>
        <dbReference type="Pfam" id="PF01416"/>
    </source>
</evidence>
<dbReference type="InterPro" id="IPR020103">
    <property type="entry name" value="PsdUridine_synth_cat_dom_sf"/>
</dbReference>
<evidence type="ECO:0000256" key="5">
    <source>
        <dbReference type="SAM" id="MobiDB-lite"/>
    </source>
</evidence>
<sequence length="357" mass="40050">MSEPKMSSGGEEREESPRRKKQRPDNSDDVAVGNMQRYLVAVEYIGSRYMGFQKQKGQDGRTVQSALEEAFSKFVGKSVDSAPSSRTDTGVHALRNVCHVDVERVSKRKPGEILPPHEPAVVKRAVNHFLQKNGEDVQVVDVRCVPRNFHARFEAKERTYHYRIIVSSEALSVFERNRAWHTSEQLNIPAMQQACECLVGHHDFSSFRAAGCQAKSPMKTLDELRICEMPLWLCYPSEAMQIKCCDESFRGLNEERACSSEVGNSKSHLNTAALEDALVEVPETKAQRPRCYVITARARSFLYHQVRLMVGLLKAVGTGVVQVSDVPHLLEARTVTKAPPMAPACGLYLAEVKYQLD</sequence>
<dbReference type="GO" id="GO:0160147">
    <property type="term" value="F:tRNA pseudouridine(38-40) synthase activity"/>
    <property type="evidence" value="ECO:0007669"/>
    <property type="project" value="UniProtKB-EC"/>
</dbReference>
<keyword evidence="8" id="KW-1185">Reference proteome</keyword>
<comment type="caution">
    <text evidence="7">The sequence shown here is derived from an EMBL/GenBank/DDBJ whole genome shotgun (WGS) entry which is preliminary data.</text>
</comment>
<organism evidence="7 8">
    <name type="scientific">Adiantum capillus-veneris</name>
    <name type="common">Maidenhair fern</name>
    <dbReference type="NCBI Taxonomy" id="13818"/>
    <lineage>
        <taxon>Eukaryota</taxon>
        <taxon>Viridiplantae</taxon>
        <taxon>Streptophyta</taxon>
        <taxon>Embryophyta</taxon>
        <taxon>Tracheophyta</taxon>
        <taxon>Polypodiopsida</taxon>
        <taxon>Polypodiidae</taxon>
        <taxon>Polypodiales</taxon>
        <taxon>Pteridineae</taxon>
        <taxon>Pteridaceae</taxon>
        <taxon>Vittarioideae</taxon>
        <taxon>Adiantum</taxon>
    </lineage>
</organism>
<dbReference type="HAMAP" id="MF_00171">
    <property type="entry name" value="TruA"/>
    <property type="match status" value="1"/>
</dbReference>
<feature type="domain" description="Pseudouridine synthase I TruA alpha/beta" evidence="6">
    <location>
        <begin position="194"/>
        <end position="355"/>
    </location>
</feature>